<name>H0EY42_GLAL7</name>
<dbReference type="OrthoDB" id="5428055at2759"/>
<sequence length="44" mass="5071">MPYHWQETLPPELTSIEEEIFNLEDLKEEILALSAGVQESRNAV</sequence>
<dbReference type="InParanoid" id="H0EY42"/>
<comment type="caution">
    <text evidence="1">The sequence shown here is derived from an EMBL/GenBank/DDBJ whole genome shotgun (WGS) entry which is preliminary data.</text>
</comment>
<dbReference type="HOGENOM" id="CLU_3224705_0_0_1"/>
<accession>H0EY42</accession>
<organism evidence="1 2">
    <name type="scientific">Glarea lozoyensis (strain ATCC 74030 / MF5533)</name>
    <dbReference type="NCBI Taxonomy" id="1104152"/>
    <lineage>
        <taxon>Eukaryota</taxon>
        <taxon>Fungi</taxon>
        <taxon>Dikarya</taxon>
        <taxon>Ascomycota</taxon>
        <taxon>Pezizomycotina</taxon>
        <taxon>Leotiomycetes</taxon>
        <taxon>Helotiales</taxon>
        <taxon>Helotiaceae</taxon>
        <taxon>Glarea</taxon>
    </lineage>
</organism>
<proteinExistence type="predicted"/>
<keyword evidence="2" id="KW-1185">Reference proteome</keyword>
<reference evidence="1 2" key="1">
    <citation type="journal article" date="2012" name="Eukaryot. Cell">
        <title>Genome sequence of the fungus Glarea lozoyensis: the first genome sequence of a species from the Helotiaceae family.</title>
        <authorList>
            <person name="Youssar L."/>
            <person name="Gruening B.A."/>
            <person name="Erxleben A."/>
            <person name="Guenther S."/>
            <person name="Huettel W."/>
        </authorList>
    </citation>
    <scope>NUCLEOTIDE SEQUENCE [LARGE SCALE GENOMIC DNA]</scope>
    <source>
        <strain evidence="2">ATCC 74030 / MF5533</strain>
    </source>
</reference>
<dbReference type="Proteomes" id="UP000005446">
    <property type="component" value="Unassembled WGS sequence"/>
</dbReference>
<protein>
    <submittedName>
        <fullName evidence="1">Uncharacterized protein</fullName>
    </submittedName>
</protein>
<evidence type="ECO:0000313" key="2">
    <source>
        <dbReference type="Proteomes" id="UP000005446"/>
    </source>
</evidence>
<dbReference type="EMBL" id="AGUE01000239">
    <property type="protein sequence ID" value="EHK96530.1"/>
    <property type="molecule type" value="Genomic_DNA"/>
</dbReference>
<gene>
    <name evidence="1" type="ORF">M7I_7739</name>
</gene>
<dbReference type="AlphaFoldDB" id="H0EY42"/>
<evidence type="ECO:0000313" key="1">
    <source>
        <dbReference type="EMBL" id="EHK96530.1"/>
    </source>
</evidence>